<feature type="transmembrane region" description="Helical" evidence="2">
    <location>
        <begin position="20"/>
        <end position="38"/>
    </location>
</feature>
<keyword evidence="2" id="KW-1133">Transmembrane helix</keyword>
<dbReference type="RefSeq" id="WP_109745051.1">
    <property type="nucleotide sequence ID" value="NZ_QGGO01000035.1"/>
</dbReference>
<comment type="caution">
    <text evidence="3">The sequence shown here is derived from an EMBL/GenBank/DDBJ whole genome shotgun (WGS) entry which is preliminary data.</text>
</comment>
<sequence>MSLFKKTSENSDSDSSNQVLVRNGLLGLLLLGVLYLFYNQFGQNKKTDLQVSQIQMNAEEIKMINTDLERLRDDIKDNRENIQEKQKKIDELQTKLEKVATDQSEKNDQERATMMALLKKQIAQLSVDKAKLQAQMTKTIGEYEVRIANFQKILQEKDSIISYQKNTIQDLESTVAIKKAEFNELQGELKQTDEILDILDNKIHVTVTNVGFYANGFDDADNELSDTKNKKDVAEMGIYYALSRKLKSNERLITELTLPNNAIVGKREFNSKDIENIEKLSDKNGVDRPLSIRVQKGSFDVPMKVNFYIKVGSGEKRTFLIDSKLITDLKAKQVY</sequence>
<keyword evidence="1" id="KW-0175">Coiled coil</keyword>
<evidence type="ECO:0000313" key="4">
    <source>
        <dbReference type="Proteomes" id="UP000245489"/>
    </source>
</evidence>
<organism evidence="3 4">
    <name type="scientific">Arcicella aurantiaca</name>
    <dbReference type="NCBI Taxonomy" id="591202"/>
    <lineage>
        <taxon>Bacteria</taxon>
        <taxon>Pseudomonadati</taxon>
        <taxon>Bacteroidota</taxon>
        <taxon>Cytophagia</taxon>
        <taxon>Cytophagales</taxon>
        <taxon>Flectobacillaceae</taxon>
        <taxon>Arcicella</taxon>
    </lineage>
</organism>
<dbReference type="OrthoDB" id="9826661at2"/>
<keyword evidence="4" id="KW-1185">Reference proteome</keyword>
<dbReference type="AlphaFoldDB" id="A0A316DIN9"/>
<evidence type="ECO:0000313" key="3">
    <source>
        <dbReference type="EMBL" id="PWK17478.1"/>
    </source>
</evidence>
<reference evidence="3 4" key="1">
    <citation type="submission" date="2018-05" db="EMBL/GenBank/DDBJ databases">
        <title>Genomic Encyclopedia of Archaeal and Bacterial Type Strains, Phase II (KMG-II): from individual species to whole genera.</title>
        <authorList>
            <person name="Goeker M."/>
        </authorList>
    </citation>
    <scope>NUCLEOTIDE SEQUENCE [LARGE SCALE GENOMIC DNA]</scope>
    <source>
        <strain evidence="3 4">DSM 22214</strain>
    </source>
</reference>
<proteinExistence type="predicted"/>
<gene>
    <name evidence="3" type="ORF">LV89_04393</name>
</gene>
<keyword evidence="2" id="KW-0812">Transmembrane</keyword>
<evidence type="ECO:0000256" key="1">
    <source>
        <dbReference type="SAM" id="Coils"/>
    </source>
</evidence>
<dbReference type="EMBL" id="QGGO01000035">
    <property type="protein sequence ID" value="PWK17478.1"/>
    <property type="molecule type" value="Genomic_DNA"/>
</dbReference>
<dbReference type="Proteomes" id="UP000245489">
    <property type="component" value="Unassembled WGS sequence"/>
</dbReference>
<feature type="coiled-coil region" evidence="1">
    <location>
        <begin position="168"/>
        <end position="202"/>
    </location>
</feature>
<evidence type="ECO:0000256" key="2">
    <source>
        <dbReference type="SAM" id="Phobius"/>
    </source>
</evidence>
<keyword evidence="2" id="KW-0472">Membrane</keyword>
<protein>
    <submittedName>
        <fullName evidence="3">Uncharacterized protein</fullName>
    </submittedName>
</protein>
<feature type="coiled-coil region" evidence="1">
    <location>
        <begin position="61"/>
        <end position="135"/>
    </location>
</feature>
<name>A0A316DIN9_9BACT</name>
<accession>A0A316DIN9</accession>